<dbReference type="Proteomes" id="UP000178797">
    <property type="component" value="Unassembled WGS sequence"/>
</dbReference>
<dbReference type="Pfam" id="PF05559">
    <property type="entry name" value="DUF763"/>
    <property type="match status" value="1"/>
</dbReference>
<evidence type="ECO:0000313" key="2">
    <source>
        <dbReference type="Proteomes" id="UP000178797"/>
    </source>
</evidence>
<name>A0A1F7RW48_9BACT</name>
<accession>A0A1F7RW48</accession>
<dbReference type="AlphaFoldDB" id="A0A1F7RW48"/>
<dbReference type="PANTHER" id="PTHR38597">
    <property type="entry name" value="BLL3834 PROTEIN"/>
    <property type="match status" value="1"/>
</dbReference>
<proteinExistence type="predicted"/>
<comment type="caution">
    <text evidence="1">The sequence shown here is derived from an EMBL/GenBank/DDBJ whole genome shotgun (WGS) entry which is preliminary data.</text>
</comment>
<reference evidence="1 2" key="1">
    <citation type="journal article" date="2016" name="Nat. Commun.">
        <title>Thousands of microbial genomes shed light on interconnected biogeochemical processes in an aquifer system.</title>
        <authorList>
            <person name="Anantharaman K."/>
            <person name="Brown C.T."/>
            <person name="Hug L.A."/>
            <person name="Sharon I."/>
            <person name="Castelle C.J."/>
            <person name="Probst A.J."/>
            <person name="Thomas B.C."/>
            <person name="Singh A."/>
            <person name="Wilkins M.J."/>
            <person name="Karaoz U."/>
            <person name="Brodie E.L."/>
            <person name="Williams K.H."/>
            <person name="Hubbard S.S."/>
            <person name="Banfield J.F."/>
        </authorList>
    </citation>
    <scope>NUCLEOTIDE SEQUENCE [LARGE SCALE GENOMIC DNA]</scope>
</reference>
<protein>
    <recommendedName>
        <fullName evidence="3">DUF763 domain-containing protein</fullName>
    </recommendedName>
</protein>
<evidence type="ECO:0000313" key="1">
    <source>
        <dbReference type="EMBL" id="OGL45234.1"/>
    </source>
</evidence>
<dbReference type="EMBL" id="MGDE01000145">
    <property type="protein sequence ID" value="OGL45234.1"/>
    <property type="molecule type" value="Genomic_DNA"/>
</dbReference>
<evidence type="ECO:0008006" key="3">
    <source>
        <dbReference type="Google" id="ProtNLM"/>
    </source>
</evidence>
<dbReference type="InterPro" id="IPR008482">
    <property type="entry name" value="DUF763"/>
</dbReference>
<gene>
    <name evidence="1" type="ORF">A2W05_01660</name>
</gene>
<sequence>MKTGIANLPLHGGSAPAWLFNRMVKLAREIVIIIVEDSGPSEVLRKLSNPFWFQALGCVLGFDWHSSGVTTTVCGAIKEGIKGIEKELGVFAGGGKGNASRNTPKDIEKYCDIIGIDSASLVYASRMSAKVDSAAVQDGYQLYHHCFFFTKDGNWSVVQQGMNGDTRYARRYHWLSEKFDDFTNEPHAAICCESRDKGLNMVADESKKARETSVLLATEEPGFWENEIRKIQCLDLPSRHAIRKEDIKTSHFSKILIKTYETKPKDYSGLLEIEGVGPKTVRSLSLLSELIYGVKSSFKDPARFSFAHGGKDGYPYPVDSETYDRVIEVLNGWINRSKTERTEKLKAFERLNRFAVSVKR</sequence>
<organism evidence="1 2">
    <name type="scientific">Candidatus Schekmanbacteria bacterium RBG_16_38_10</name>
    <dbReference type="NCBI Taxonomy" id="1817879"/>
    <lineage>
        <taxon>Bacteria</taxon>
        <taxon>Candidatus Schekmaniibacteriota</taxon>
    </lineage>
</organism>
<dbReference type="PANTHER" id="PTHR38597:SF1">
    <property type="entry name" value="BLL3834 PROTEIN"/>
    <property type="match status" value="1"/>
</dbReference>